<protein>
    <submittedName>
        <fullName evidence="4">Response regulator receiver protein</fullName>
    </submittedName>
</protein>
<reference evidence="4 5" key="1">
    <citation type="submission" date="2015-02" db="EMBL/GenBank/DDBJ databases">
        <title>Draft genome of a novel marine cyanobacterium (Chroococcales) isolated from South Atlantic Ocean.</title>
        <authorList>
            <person name="Rigonato J."/>
            <person name="Alvarenga D.O."/>
            <person name="Branco L.H."/>
            <person name="Varani A.M."/>
            <person name="Brandini F.P."/>
            <person name="Fiore M.F."/>
        </authorList>
    </citation>
    <scope>NUCLEOTIDE SEQUENCE [LARGE SCALE GENOMIC DNA]</scope>
    <source>
        <strain evidence="4 5">CENA595</strain>
    </source>
</reference>
<dbReference type="InterPro" id="IPR001789">
    <property type="entry name" value="Sig_transdc_resp-reg_receiver"/>
</dbReference>
<keyword evidence="1 2" id="KW-0597">Phosphoprotein</keyword>
<dbReference type="PANTHER" id="PTHR44591">
    <property type="entry name" value="STRESS RESPONSE REGULATOR PROTEIN 1"/>
    <property type="match status" value="1"/>
</dbReference>
<dbReference type="Pfam" id="PF00072">
    <property type="entry name" value="Response_reg"/>
    <property type="match status" value="1"/>
</dbReference>
<comment type="caution">
    <text evidence="4">The sequence shown here is derived from an EMBL/GenBank/DDBJ whole genome shotgun (WGS) entry which is preliminary data.</text>
</comment>
<sequence length="132" mass="14706">MITGIERILVVDDLPDNYFLLQTVLEIEGYVVEVADSGLSALESIASNPPDLILLDIMMPGMNGFEVTRHLRQNPSLPYIPILLVTGYSEPVPADGFDVGADGFICKPIDFDYLLHQIRIILQPRNLIEPQK</sequence>
<name>A0A0D8ZM88_9CYAN</name>
<dbReference type="Proteomes" id="UP000032452">
    <property type="component" value="Unassembled WGS sequence"/>
</dbReference>
<organism evidence="4 5">
    <name type="scientific">Aliterella atlantica CENA595</name>
    <dbReference type="NCBI Taxonomy" id="1618023"/>
    <lineage>
        <taxon>Bacteria</taxon>
        <taxon>Bacillati</taxon>
        <taxon>Cyanobacteriota</taxon>
        <taxon>Cyanophyceae</taxon>
        <taxon>Chroococcidiopsidales</taxon>
        <taxon>Aliterellaceae</taxon>
        <taxon>Aliterella</taxon>
    </lineage>
</organism>
<dbReference type="InterPro" id="IPR011006">
    <property type="entry name" value="CheY-like_superfamily"/>
</dbReference>
<evidence type="ECO:0000259" key="3">
    <source>
        <dbReference type="PROSITE" id="PS50110"/>
    </source>
</evidence>
<keyword evidence="5" id="KW-1185">Reference proteome</keyword>
<feature type="modified residue" description="4-aspartylphosphate" evidence="2">
    <location>
        <position position="56"/>
    </location>
</feature>
<dbReference type="GO" id="GO:0000160">
    <property type="term" value="P:phosphorelay signal transduction system"/>
    <property type="evidence" value="ECO:0007669"/>
    <property type="project" value="InterPro"/>
</dbReference>
<feature type="domain" description="Response regulatory" evidence="3">
    <location>
        <begin position="7"/>
        <end position="122"/>
    </location>
</feature>
<evidence type="ECO:0000256" key="1">
    <source>
        <dbReference type="ARBA" id="ARBA00022553"/>
    </source>
</evidence>
<dbReference type="PROSITE" id="PS50110">
    <property type="entry name" value="RESPONSE_REGULATORY"/>
    <property type="match status" value="1"/>
</dbReference>
<dbReference type="InterPro" id="IPR050595">
    <property type="entry name" value="Bact_response_regulator"/>
</dbReference>
<dbReference type="Gene3D" id="3.40.50.2300">
    <property type="match status" value="1"/>
</dbReference>
<dbReference type="STRING" id="1618023.UH38_20925"/>
<evidence type="ECO:0000256" key="2">
    <source>
        <dbReference type="PROSITE-ProRule" id="PRU00169"/>
    </source>
</evidence>
<accession>A0A0D8ZM88</accession>
<evidence type="ECO:0000313" key="5">
    <source>
        <dbReference type="Proteomes" id="UP000032452"/>
    </source>
</evidence>
<dbReference type="SMART" id="SM00448">
    <property type="entry name" value="REC"/>
    <property type="match status" value="1"/>
</dbReference>
<evidence type="ECO:0000313" key="4">
    <source>
        <dbReference type="EMBL" id="KJH69943.1"/>
    </source>
</evidence>
<gene>
    <name evidence="4" type="ORF">UH38_20925</name>
</gene>
<dbReference type="EMBL" id="JYON01000031">
    <property type="protein sequence ID" value="KJH69943.1"/>
    <property type="molecule type" value="Genomic_DNA"/>
</dbReference>
<dbReference type="AlphaFoldDB" id="A0A0D8ZM88"/>
<dbReference type="SUPFAM" id="SSF52172">
    <property type="entry name" value="CheY-like"/>
    <property type="match status" value="1"/>
</dbReference>
<proteinExistence type="predicted"/>
<dbReference type="PANTHER" id="PTHR44591:SF3">
    <property type="entry name" value="RESPONSE REGULATORY DOMAIN-CONTAINING PROTEIN"/>
    <property type="match status" value="1"/>
</dbReference>